<keyword evidence="2" id="KW-1185">Reference proteome</keyword>
<proteinExistence type="predicted"/>
<sequence length="36" mass="4270">MSNLLPYTQKIEPQGNMFKQLVTFLKNYVLKLLPMK</sequence>
<dbReference type="AlphaFoldDB" id="A0A7J8WJU5"/>
<evidence type="ECO:0000313" key="1">
    <source>
        <dbReference type="EMBL" id="MBA0675317.1"/>
    </source>
</evidence>
<organism evidence="1 2">
    <name type="scientific">Gossypium aridum</name>
    <name type="common">American cotton</name>
    <name type="synonym">Erioxylum aridum</name>
    <dbReference type="NCBI Taxonomy" id="34290"/>
    <lineage>
        <taxon>Eukaryota</taxon>
        <taxon>Viridiplantae</taxon>
        <taxon>Streptophyta</taxon>
        <taxon>Embryophyta</taxon>
        <taxon>Tracheophyta</taxon>
        <taxon>Spermatophyta</taxon>
        <taxon>Magnoliopsida</taxon>
        <taxon>eudicotyledons</taxon>
        <taxon>Gunneridae</taxon>
        <taxon>Pentapetalae</taxon>
        <taxon>rosids</taxon>
        <taxon>malvids</taxon>
        <taxon>Malvales</taxon>
        <taxon>Malvaceae</taxon>
        <taxon>Malvoideae</taxon>
        <taxon>Gossypium</taxon>
    </lineage>
</organism>
<dbReference type="EMBL" id="JABFAA010000001">
    <property type="protein sequence ID" value="MBA0675317.1"/>
    <property type="molecule type" value="Genomic_DNA"/>
</dbReference>
<reference evidence="1 2" key="1">
    <citation type="journal article" date="2019" name="Genome Biol. Evol.">
        <title>Insights into the evolution of the New World diploid cottons (Gossypium, subgenus Houzingenia) based on genome sequencing.</title>
        <authorList>
            <person name="Grover C.E."/>
            <person name="Arick M.A. 2nd"/>
            <person name="Thrash A."/>
            <person name="Conover J.L."/>
            <person name="Sanders W.S."/>
            <person name="Peterson D.G."/>
            <person name="Frelichowski J.E."/>
            <person name="Scheffler J.A."/>
            <person name="Scheffler B.E."/>
            <person name="Wendel J.F."/>
        </authorList>
    </citation>
    <scope>NUCLEOTIDE SEQUENCE [LARGE SCALE GENOMIC DNA]</scope>
    <source>
        <strain evidence="1">185</strain>
        <tissue evidence="1">Leaf</tissue>
    </source>
</reference>
<comment type="caution">
    <text evidence="1">The sequence shown here is derived from an EMBL/GenBank/DDBJ whole genome shotgun (WGS) entry which is preliminary data.</text>
</comment>
<name>A0A7J8WJU5_GOSAI</name>
<dbReference type="Proteomes" id="UP000593577">
    <property type="component" value="Unassembled WGS sequence"/>
</dbReference>
<accession>A0A7J8WJU5</accession>
<protein>
    <submittedName>
        <fullName evidence="1">Uncharacterized protein</fullName>
    </submittedName>
</protein>
<gene>
    <name evidence="1" type="ORF">Goari_016868</name>
</gene>
<evidence type="ECO:0000313" key="2">
    <source>
        <dbReference type="Proteomes" id="UP000593577"/>
    </source>
</evidence>